<dbReference type="SUPFAM" id="SSF50494">
    <property type="entry name" value="Trypsin-like serine proteases"/>
    <property type="match status" value="1"/>
</dbReference>
<dbReference type="InterPro" id="IPR001314">
    <property type="entry name" value="Peptidase_S1A"/>
</dbReference>
<dbReference type="CDD" id="cd00190">
    <property type="entry name" value="Tryp_SPc"/>
    <property type="match status" value="1"/>
</dbReference>
<accession>A0A7R9AIC7</accession>
<dbReference type="Gene3D" id="2.40.10.10">
    <property type="entry name" value="Trypsin-like serine proteases"/>
    <property type="match status" value="1"/>
</dbReference>
<dbReference type="AlphaFoldDB" id="A0A7R9AIC7"/>
<gene>
    <name evidence="10" type="ORF">DSTB1V02_LOCUS14436</name>
</gene>
<dbReference type="GO" id="GO:0004252">
    <property type="term" value="F:serine-type endopeptidase activity"/>
    <property type="evidence" value="ECO:0007669"/>
    <property type="project" value="InterPro"/>
</dbReference>
<dbReference type="PROSITE" id="PS00135">
    <property type="entry name" value="TRYPSIN_SER"/>
    <property type="match status" value="1"/>
</dbReference>
<dbReference type="Pfam" id="PF00089">
    <property type="entry name" value="Trypsin"/>
    <property type="match status" value="1"/>
</dbReference>
<organism evidence="10">
    <name type="scientific">Darwinula stevensoni</name>
    <dbReference type="NCBI Taxonomy" id="69355"/>
    <lineage>
        <taxon>Eukaryota</taxon>
        <taxon>Metazoa</taxon>
        <taxon>Ecdysozoa</taxon>
        <taxon>Arthropoda</taxon>
        <taxon>Crustacea</taxon>
        <taxon>Oligostraca</taxon>
        <taxon>Ostracoda</taxon>
        <taxon>Podocopa</taxon>
        <taxon>Podocopida</taxon>
        <taxon>Darwinulocopina</taxon>
        <taxon>Darwinuloidea</taxon>
        <taxon>Darwinulidae</taxon>
        <taxon>Darwinula</taxon>
    </lineage>
</organism>
<feature type="non-terminal residue" evidence="10">
    <location>
        <position position="1"/>
    </location>
</feature>
<dbReference type="PROSITE" id="PS00134">
    <property type="entry name" value="TRYPSIN_HIS"/>
    <property type="match status" value="1"/>
</dbReference>
<keyword evidence="3" id="KW-0732">Signal</keyword>
<dbReference type="Proteomes" id="UP000677054">
    <property type="component" value="Unassembled WGS sequence"/>
</dbReference>
<dbReference type="PANTHER" id="PTHR24276:SF91">
    <property type="entry name" value="AT26814P-RELATED"/>
    <property type="match status" value="1"/>
</dbReference>
<evidence type="ECO:0000256" key="4">
    <source>
        <dbReference type="ARBA" id="ARBA00022801"/>
    </source>
</evidence>
<dbReference type="GO" id="GO:0006508">
    <property type="term" value="P:proteolysis"/>
    <property type="evidence" value="ECO:0007669"/>
    <property type="project" value="UniProtKB-KW"/>
</dbReference>
<keyword evidence="11" id="KW-1185">Reference proteome</keyword>
<evidence type="ECO:0000256" key="6">
    <source>
        <dbReference type="ARBA" id="ARBA00023145"/>
    </source>
</evidence>
<dbReference type="PRINTS" id="PR00722">
    <property type="entry name" value="CHYMOTRYPSIN"/>
</dbReference>
<dbReference type="InterPro" id="IPR009003">
    <property type="entry name" value="Peptidase_S1_PA"/>
</dbReference>
<evidence type="ECO:0000256" key="5">
    <source>
        <dbReference type="ARBA" id="ARBA00022825"/>
    </source>
</evidence>
<keyword evidence="5 8" id="KW-0720">Serine protease</keyword>
<dbReference type="PANTHER" id="PTHR24276">
    <property type="entry name" value="POLYSERASE-RELATED"/>
    <property type="match status" value="1"/>
</dbReference>
<evidence type="ECO:0000256" key="8">
    <source>
        <dbReference type="RuleBase" id="RU363034"/>
    </source>
</evidence>
<dbReference type="OrthoDB" id="10059102at2759"/>
<feature type="domain" description="Peptidase S1" evidence="9">
    <location>
        <begin position="1"/>
        <end position="226"/>
    </location>
</feature>
<dbReference type="SMART" id="SM00020">
    <property type="entry name" value="Tryp_SPc"/>
    <property type="match status" value="1"/>
</dbReference>
<comment type="similarity">
    <text evidence="1">Belongs to the peptidase S1 family.</text>
</comment>
<keyword evidence="4 8" id="KW-0378">Hydrolase</keyword>
<dbReference type="EMBL" id="LR911271">
    <property type="protein sequence ID" value="CAD7254690.1"/>
    <property type="molecule type" value="Genomic_DNA"/>
</dbReference>
<dbReference type="PROSITE" id="PS50240">
    <property type="entry name" value="TRYPSIN_DOM"/>
    <property type="match status" value="1"/>
</dbReference>
<evidence type="ECO:0000313" key="11">
    <source>
        <dbReference type="Proteomes" id="UP000677054"/>
    </source>
</evidence>
<name>A0A7R9AIC7_9CRUS</name>
<reference evidence="10" key="1">
    <citation type="submission" date="2020-11" db="EMBL/GenBank/DDBJ databases">
        <authorList>
            <person name="Tran Van P."/>
        </authorList>
    </citation>
    <scope>NUCLEOTIDE SEQUENCE</scope>
</reference>
<evidence type="ECO:0000256" key="1">
    <source>
        <dbReference type="ARBA" id="ARBA00007664"/>
    </source>
</evidence>
<dbReference type="InterPro" id="IPR018114">
    <property type="entry name" value="TRYPSIN_HIS"/>
</dbReference>
<evidence type="ECO:0000256" key="3">
    <source>
        <dbReference type="ARBA" id="ARBA00022729"/>
    </source>
</evidence>
<dbReference type="FunFam" id="2.40.10.10:FF:000077">
    <property type="entry name" value="Predicted protein"/>
    <property type="match status" value="1"/>
</dbReference>
<keyword evidence="7" id="KW-1015">Disulfide bond</keyword>
<protein>
    <recommendedName>
        <fullName evidence="9">Peptidase S1 domain-containing protein</fullName>
    </recommendedName>
</protein>
<dbReference type="InterPro" id="IPR033116">
    <property type="entry name" value="TRYPSIN_SER"/>
</dbReference>
<dbReference type="InterPro" id="IPR043504">
    <property type="entry name" value="Peptidase_S1_PA_chymotrypsin"/>
</dbReference>
<dbReference type="InterPro" id="IPR050430">
    <property type="entry name" value="Peptidase_S1"/>
</dbReference>
<proteinExistence type="inferred from homology"/>
<evidence type="ECO:0000259" key="9">
    <source>
        <dbReference type="PROSITE" id="PS50240"/>
    </source>
</evidence>
<evidence type="ECO:0000256" key="2">
    <source>
        <dbReference type="ARBA" id="ARBA00022670"/>
    </source>
</evidence>
<dbReference type="EMBL" id="CAJPEV010011753">
    <property type="protein sequence ID" value="CAG0906313.1"/>
    <property type="molecule type" value="Genomic_DNA"/>
</dbReference>
<sequence length="226" mass="23877">GEDAEIEQIPWQISFQTLSGFHFCGGSIMDSTHVITAAHCCDGEGPGSANIRAGSNRNDRGGVLVNVADVLQHPSFDWNDLSNDICLLTLDEPLPLDDVTMKAVALPEQDQDYEGGVDVSVSGWGTLSPGGSTPDILQVVDVYTYTDDACNEAYGGDVTPDMICAGVDEGGKDSCQGDSGGPLFLKGGDEHLVGIVSWGYSCAEPDFPGVYAQTSTHIDWLAENSK</sequence>
<evidence type="ECO:0000256" key="7">
    <source>
        <dbReference type="ARBA" id="ARBA00023157"/>
    </source>
</evidence>
<evidence type="ECO:0000313" key="10">
    <source>
        <dbReference type="EMBL" id="CAD7254690.1"/>
    </source>
</evidence>
<keyword evidence="2 8" id="KW-0645">Protease</keyword>
<dbReference type="InterPro" id="IPR001254">
    <property type="entry name" value="Trypsin_dom"/>
</dbReference>
<keyword evidence="6" id="KW-0865">Zymogen</keyword>